<sequence length="66" mass="7975">MTLTEIQKELRSSFRNGLYIRRPSFNCIELYISKSGKVWQIEKSNGNTFETEFMKYEFNLDDWEIV</sequence>
<name>K4F7Q4_9CAUD</name>
<evidence type="ECO:0000313" key="2">
    <source>
        <dbReference type="Proteomes" id="UP000000457"/>
    </source>
</evidence>
<protein>
    <submittedName>
        <fullName evidence="1">Uncharacterized protein</fullName>
    </submittedName>
</protein>
<keyword evidence="2" id="KW-1185">Reference proteome</keyword>
<dbReference type="EMBL" id="JN882285">
    <property type="protein sequence ID" value="AFC21862.1"/>
    <property type="molecule type" value="Genomic_DNA"/>
</dbReference>
<dbReference type="Proteomes" id="UP000000457">
    <property type="component" value="Segment"/>
</dbReference>
<organism evidence="1 2">
    <name type="scientific">Cronobacter phage vB_CsaM_GAP32</name>
    <dbReference type="NCBI Taxonomy" id="1141136"/>
    <lineage>
        <taxon>Viruses</taxon>
        <taxon>Duplodnaviria</taxon>
        <taxon>Heunggongvirae</taxon>
        <taxon>Uroviricota</taxon>
        <taxon>Caudoviricetes</taxon>
        <taxon>Mimasvirus</taxon>
        <taxon>Mimasvirus GAP32</taxon>
    </lineage>
</organism>
<dbReference type="GeneID" id="13994152"/>
<gene>
    <name evidence="1" type="ORF">GAP32_409</name>
</gene>
<evidence type="ECO:0000313" key="1">
    <source>
        <dbReference type="EMBL" id="AFC21862.1"/>
    </source>
</evidence>
<dbReference type="OrthoDB" id="28737at10239"/>
<reference evidence="1 2" key="1">
    <citation type="journal article" date="2014" name="Virology">
        <title>Supersize me: Cronobacter sakazakii phage GAP32.</title>
        <authorList>
            <person name="Abbasifar R."/>
            <person name="Griffiths M.W."/>
            <person name="Sabour P.M."/>
            <person name="Ackermann H.-W."/>
            <person name="Vandersteegen K."/>
            <person name="Lavigne R."/>
            <person name="Noben J.-P."/>
            <person name="Villa A.A."/>
            <person name="Abbasifar A."/>
            <person name="Nash J.H.E."/>
            <person name="Kropinski A.M."/>
        </authorList>
    </citation>
    <scope>NUCLEOTIDE SEQUENCE [LARGE SCALE GENOMIC DNA]</scope>
    <source>
        <strain evidence="1">GAP-32</strain>
    </source>
</reference>
<proteinExistence type="predicted"/>
<dbReference type="KEGG" id="vg:13994152"/>
<accession>K4F7Q4</accession>
<dbReference type="RefSeq" id="YP_006987517.1">
    <property type="nucleotide sequence ID" value="NC_019401.1"/>
</dbReference>